<keyword evidence="4" id="KW-1185">Reference proteome</keyword>
<reference evidence="3" key="1">
    <citation type="submission" date="2021-03" db="EMBL/GenBank/DDBJ databases">
        <title>Genomic Encyclopedia of Type Strains, Phase IV (KMG-IV): sequencing the most valuable type-strain genomes for metagenomic binning, comparative biology and taxonomic classification.</title>
        <authorList>
            <person name="Goeker M."/>
        </authorList>
    </citation>
    <scope>NUCLEOTIDE SEQUENCE</scope>
    <source>
        <strain evidence="3">DSM 101588</strain>
    </source>
</reference>
<organism evidence="3 4">
    <name type="scientific">Thermoanaerobacterium butyriciformans</name>
    <dbReference type="NCBI Taxonomy" id="1702242"/>
    <lineage>
        <taxon>Bacteria</taxon>
        <taxon>Bacillati</taxon>
        <taxon>Bacillota</taxon>
        <taxon>Clostridia</taxon>
        <taxon>Thermoanaerobacterales</taxon>
        <taxon>Thermoanaerobacteraceae</taxon>
        <taxon>Thermoanaerobacterium</taxon>
    </lineage>
</organism>
<dbReference type="Proteomes" id="UP001166402">
    <property type="component" value="Unassembled WGS sequence"/>
</dbReference>
<protein>
    <submittedName>
        <fullName evidence="3">ParB family chromosome partitioning protein</fullName>
    </submittedName>
</protein>
<evidence type="ECO:0000313" key="4">
    <source>
        <dbReference type="Proteomes" id="UP001166402"/>
    </source>
</evidence>
<dbReference type="Pfam" id="PF02195">
    <property type="entry name" value="ParB_N"/>
    <property type="match status" value="1"/>
</dbReference>
<evidence type="ECO:0000313" key="3">
    <source>
        <dbReference type="EMBL" id="MBP2070848.1"/>
    </source>
</evidence>
<dbReference type="SUPFAM" id="SSF110849">
    <property type="entry name" value="ParB/Sulfiredoxin"/>
    <property type="match status" value="1"/>
</dbReference>
<dbReference type="Gene3D" id="3.90.1530.10">
    <property type="entry name" value="Conserved hypothetical protein from pyrococcus furiosus pfu- 392566-001, ParB domain"/>
    <property type="match status" value="1"/>
</dbReference>
<dbReference type="PANTHER" id="PTHR33375:SF1">
    <property type="entry name" value="CHROMOSOME-PARTITIONING PROTEIN PARB-RELATED"/>
    <property type="match status" value="1"/>
</dbReference>
<feature type="coiled-coil region" evidence="1">
    <location>
        <begin position="216"/>
        <end position="416"/>
    </location>
</feature>
<dbReference type="InterPro" id="IPR050336">
    <property type="entry name" value="Chromosome_partition/occlusion"/>
</dbReference>
<comment type="caution">
    <text evidence="3">The sequence shown here is derived from an EMBL/GenBank/DDBJ whole genome shotgun (WGS) entry which is preliminary data.</text>
</comment>
<dbReference type="PANTHER" id="PTHR33375">
    <property type="entry name" value="CHROMOSOME-PARTITIONING PROTEIN PARB-RELATED"/>
    <property type="match status" value="1"/>
</dbReference>
<dbReference type="EMBL" id="JAGGLT010000002">
    <property type="protein sequence ID" value="MBP2070848.1"/>
    <property type="molecule type" value="Genomic_DNA"/>
</dbReference>
<accession>A0ABS4NB14</accession>
<keyword evidence="1" id="KW-0175">Coiled coil</keyword>
<dbReference type="SMART" id="SM00470">
    <property type="entry name" value="ParB"/>
    <property type="match status" value="1"/>
</dbReference>
<feature type="domain" description="ParB-like N-terminal" evidence="2">
    <location>
        <begin position="2"/>
        <end position="90"/>
    </location>
</feature>
<dbReference type="InterPro" id="IPR003115">
    <property type="entry name" value="ParB_N"/>
</dbReference>
<name>A0ABS4NB14_9THEO</name>
<dbReference type="SUPFAM" id="SSF109709">
    <property type="entry name" value="KorB DNA-binding domain-like"/>
    <property type="match status" value="1"/>
</dbReference>
<proteinExistence type="predicted"/>
<dbReference type="RefSeq" id="WP_209452816.1">
    <property type="nucleotide sequence ID" value="NZ_JAGGLT010000002.1"/>
</dbReference>
<dbReference type="InterPro" id="IPR036086">
    <property type="entry name" value="ParB/Sulfiredoxin_sf"/>
</dbReference>
<evidence type="ECO:0000256" key="1">
    <source>
        <dbReference type="SAM" id="Coils"/>
    </source>
</evidence>
<gene>
    <name evidence="3" type="ORF">J2Z80_000346</name>
</gene>
<dbReference type="Gene3D" id="1.10.10.2830">
    <property type="match status" value="1"/>
</dbReference>
<sequence>MQMIKVELLKIHPRNKEFFDDMEGDKWKDFVKSIKTSGIIQPLIVTDNYTVISGHQRLKAAIELGLAEVPCEVHEYVDRDGISAEDWKLKDLLESNLMQRGVGNINPMKSARCIGELKRIYDIKRGRPNNNNNGTKKQDTVSALPKTEKELADNLRISERHLRRLDQLNNLIPPFQKLIEFGSGKNTLSLQLAEFLASRSKEEQEELYKTFGNAIGKYKKNEIEQYQKDMEDMRKKMSDMENLTKSLTQQKQELEKQKSELEEKLKNIKPEVIEKEPDDYQELKDTLKTIKEQSKHVEERLRELENERQNLEREKQEYIKTLEDLKAKNKKLEKENQEYLNKLTDYDHVYAEQRINYNLTKQISDFIGSIKEYTEKIDVLLNSKGDLQDKNVEILVQRLTDTLNEALQKIDKWNTKGVMDVEYRIINS</sequence>
<evidence type="ECO:0000259" key="2">
    <source>
        <dbReference type="SMART" id="SM00470"/>
    </source>
</evidence>